<name>A0A285NZA5_NATPI</name>
<dbReference type="AlphaFoldDB" id="A0A285NZA5"/>
<organism evidence="3 4">
    <name type="scientific">Natronoarchaeum philippinense</name>
    <dbReference type="NCBI Taxonomy" id="558529"/>
    <lineage>
        <taxon>Archaea</taxon>
        <taxon>Methanobacteriati</taxon>
        <taxon>Methanobacteriota</taxon>
        <taxon>Stenosarchaea group</taxon>
        <taxon>Halobacteria</taxon>
        <taxon>Halobacteriales</taxon>
        <taxon>Natronoarchaeaceae</taxon>
    </lineage>
</organism>
<keyword evidence="1" id="KW-0472">Membrane</keyword>
<proteinExistence type="predicted"/>
<keyword evidence="1" id="KW-0812">Transmembrane</keyword>
<dbReference type="RefSeq" id="WP_097009202.1">
    <property type="nucleotide sequence ID" value="NZ_OBEJ01000003.1"/>
</dbReference>
<dbReference type="Proteomes" id="UP000219453">
    <property type="component" value="Unassembled WGS sequence"/>
</dbReference>
<keyword evidence="4" id="KW-1185">Reference proteome</keyword>
<accession>A0A285NZA5</accession>
<dbReference type="InterPro" id="IPR058464">
    <property type="entry name" value="DUF8151"/>
</dbReference>
<dbReference type="EMBL" id="OBEJ01000003">
    <property type="protein sequence ID" value="SNZ14822.1"/>
    <property type="molecule type" value="Genomic_DNA"/>
</dbReference>
<evidence type="ECO:0000256" key="1">
    <source>
        <dbReference type="SAM" id="Phobius"/>
    </source>
</evidence>
<feature type="domain" description="DUF8151" evidence="2">
    <location>
        <begin position="6"/>
        <end position="72"/>
    </location>
</feature>
<evidence type="ECO:0000313" key="3">
    <source>
        <dbReference type="EMBL" id="SNZ14822.1"/>
    </source>
</evidence>
<gene>
    <name evidence="3" type="ORF">SAMN06269185_2267</name>
</gene>
<reference evidence="3 4" key="1">
    <citation type="submission" date="2017-09" db="EMBL/GenBank/DDBJ databases">
        <authorList>
            <person name="Ehlers B."/>
            <person name="Leendertz F.H."/>
        </authorList>
    </citation>
    <scope>NUCLEOTIDE SEQUENCE [LARGE SCALE GENOMIC DNA]</scope>
    <source>
        <strain evidence="3 4">DSM 27208</strain>
    </source>
</reference>
<protein>
    <recommendedName>
        <fullName evidence="2">DUF8151 domain-containing protein</fullName>
    </recommendedName>
</protein>
<feature type="transmembrane region" description="Helical" evidence="1">
    <location>
        <begin position="41"/>
        <end position="60"/>
    </location>
</feature>
<keyword evidence="1" id="KW-1133">Transmembrane helix</keyword>
<evidence type="ECO:0000259" key="2">
    <source>
        <dbReference type="Pfam" id="PF26478"/>
    </source>
</evidence>
<sequence>MQLEVLAELIAYLVAATVLTGLGLAAEAASLFRLGAGETTIAVWFGFVGLLALYAGIYMLGYEKVAKTMIALRS</sequence>
<dbReference type="Pfam" id="PF26478">
    <property type="entry name" value="DUF8151"/>
    <property type="match status" value="1"/>
</dbReference>
<dbReference type="OrthoDB" id="205411at2157"/>
<evidence type="ECO:0000313" key="4">
    <source>
        <dbReference type="Proteomes" id="UP000219453"/>
    </source>
</evidence>